<proteinExistence type="predicted"/>
<reference evidence="5" key="1">
    <citation type="submission" date="2017-02" db="UniProtKB">
        <authorList>
            <consortium name="WormBaseParasite"/>
        </authorList>
    </citation>
    <scope>IDENTIFICATION</scope>
</reference>
<feature type="domain" description="Peptidase A2" evidence="2">
    <location>
        <begin position="18"/>
        <end position="102"/>
    </location>
</feature>
<dbReference type="EMBL" id="UYSL01020318">
    <property type="protein sequence ID" value="VDL74031.1"/>
    <property type="molecule type" value="Genomic_DNA"/>
</dbReference>
<dbReference type="InterPro" id="IPR021109">
    <property type="entry name" value="Peptidase_aspartic_dom_sf"/>
</dbReference>
<dbReference type="PANTHER" id="PTHR47331">
    <property type="entry name" value="PHD-TYPE DOMAIN-CONTAINING PROTEIN"/>
    <property type="match status" value="1"/>
</dbReference>
<dbReference type="WBParaSite" id="NBR_0001044101-mRNA-1">
    <property type="protein sequence ID" value="NBR_0001044101-mRNA-1"/>
    <property type="gene ID" value="NBR_0001044101"/>
</dbReference>
<evidence type="ECO:0000313" key="5">
    <source>
        <dbReference type="WBParaSite" id="NBR_0001044101-mRNA-1"/>
    </source>
</evidence>
<reference evidence="3 4" key="2">
    <citation type="submission" date="2018-11" db="EMBL/GenBank/DDBJ databases">
        <authorList>
            <consortium name="Pathogen Informatics"/>
        </authorList>
    </citation>
    <scope>NUCLEOTIDE SEQUENCE [LARGE SCALE GENOMIC DNA]</scope>
</reference>
<keyword evidence="1" id="KW-0378">Hydrolase</keyword>
<dbReference type="AlphaFoldDB" id="A0A0N4Y3P0"/>
<evidence type="ECO:0000256" key="1">
    <source>
        <dbReference type="ARBA" id="ARBA00022801"/>
    </source>
</evidence>
<name>A0A0N4Y3P0_NIPBR</name>
<sequence length="492" mass="54738">MTAEGNVWNYNKGEYEKILFFFDTGAQKTVIEESLAAQLGAPKQTTELCTMSGIGGHTETFESHIINLQVCTAYGEELEMEVQTKPVITNGFPGVNLSSADVAFLKANSICLANSKIRGEQQKPHILVGLDHYHDLVTGPINAIKTPTGLHIAKTVFGPTIYGKGTVSGENTSTISYGMTAVCESDEKEILQKMFELEGLGISQDEYQSDEKVYRYLEQYSKKISFEGGHITAPVITNGFPGVNLSSADVAFLKANSICLANSKIRGEQQKPHILVGLDHYHDLVTGPINAIKTPTGLHIAKTVFGRTIYGKGTVSGENTSTISYGMTAVCESDEKEILQKMFELEGLGISQDEYQSDEKVYRYLEQYSKKISFEGGHITAPFPLKDNITELEDNYIVAIRRLESLQMTLKHNSEQRHWYGKIIDKYQNEGMIETFAHSDEGAVGEYYMPHAGVWRPTLDVINAAEYQTESSVPRRLCFIKGTRYLRQDDLQ</sequence>
<accession>A0A0N4Y3P0</accession>
<dbReference type="SUPFAM" id="SSF50630">
    <property type="entry name" value="Acid proteases"/>
    <property type="match status" value="1"/>
</dbReference>
<dbReference type="InterPro" id="IPR001995">
    <property type="entry name" value="Peptidase_A2_cat"/>
</dbReference>
<dbReference type="GO" id="GO:0006508">
    <property type="term" value="P:proteolysis"/>
    <property type="evidence" value="ECO:0007669"/>
    <property type="project" value="InterPro"/>
</dbReference>
<evidence type="ECO:0000259" key="2">
    <source>
        <dbReference type="PROSITE" id="PS50175"/>
    </source>
</evidence>
<protein>
    <submittedName>
        <fullName evidence="5">Peptidase A2 domain-containing protein</fullName>
    </submittedName>
</protein>
<dbReference type="Gene3D" id="2.40.70.10">
    <property type="entry name" value="Acid Proteases"/>
    <property type="match status" value="1"/>
</dbReference>
<evidence type="ECO:0000313" key="4">
    <source>
        <dbReference type="Proteomes" id="UP000271162"/>
    </source>
</evidence>
<dbReference type="STRING" id="27835.A0A0N4Y3P0"/>
<gene>
    <name evidence="3" type="ORF">NBR_LOCUS10442</name>
</gene>
<dbReference type="Pfam" id="PF13975">
    <property type="entry name" value="gag-asp_proteas"/>
    <property type="match status" value="1"/>
</dbReference>
<evidence type="ECO:0000313" key="3">
    <source>
        <dbReference type="EMBL" id="VDL74031.1"/>
    </source>
</evidence>
<keyword evidence="4" id="KW-1185">Reference proteome</keyword>
<organism evidence="5">
    <name type="scientific">Nippostrongylus brasiliensis</name>
    <name type="common">Rat hookworm</name>
    <dbReference type="NCBI Taxonomy" id="27835"/>
    <lineage>
        <taxon>Eukaryota</taxon>
        <taxon>Metazoa</taxon>
        <taxon>Ecdysozoa</taxon>
        <taxon>Nematoda</taxon>
        <taxon>Chromadorea</taxon>
        <taxon>Rhabditida</taxon>
        <taxon>Rhabditina</taxon>
        <taxon>Rhabditomorpha</taxon>
        <taxon>Strongyloidea</taxon>
        <taxon>Heligmosomidae</taxon>
        <taxon>Nippostrongylus</taxon>
    </lineage>
</organism>
<dbReference type="PROSITE" id="PS50175">
    <property type="entry name" value="ASP_PROT_RETROV"/>
    <property type="match status" value="1"/>
</dbReference>
<dbReference type="GO" id="GO:0004190">
    <property type="term" value="F:aspartic-type endopeptidase activity"/>
    <property type="evidence" value="ECO:0007669"/>
    <property type="project" value="InterPro"/>
</dbReference>
<dbReference type="PANTHER" id="PTHR47331:SF5">
    <property type="entry name" value="RIBONUCLEASE H"/>
    <property type="match status" value="1"/>
</dbReference>
<dbReference type="Proteomes" id="UP000271162">
    <property type="component" value="Unassembled WGS sequence"/>
</dbReference>